<gene>
    <name evidence="6" type="ORF">GFSPODELE1_LOCUS875</name>
</gene>
<evidence type="ECO:0000256" key="1">
    <source>
        <dbReference type="ARBA" id="ARBA00004141"/>
    </source>
</evidence>
<comment type="subcellular location">
    <subcellularLocation>
        <location evidence="1">Membrane</location>
        <topology evidence="1">Multi-pass membrane protein</topology>
    </subcellularLocation>
</comment>
<dbReference type="EMBL" id="OZ037944">
    <property type="protein sequence ID" value="CAL1695734.1"/>
    <property type="molecule type" value="Genomic_DNA"/>
</dbReference>
<keyword evidence="2 5" id="KW-0812">Transmembrane</keyword>
<name>A0ABP1CLZ7_9APHY</name>
<evidence type="ECO:0000256" key="5">
    <source>
        <dbReference type="SAM" id="Phobius"/>
    </source>
</evidence>
<feature type="transmembrane region" description="Helical" evidence="5">
    <location>
        <begin position="122"/>
        <end position="143"/>
    </location>
</feature>
<dbReference type="Proteomes" id="UP001497453">
    <property type="component" value="Chromosome 1"/>
</dbReference>
<proteinExistence type="predicted"/>
<keyword evidence="3 5" id="KW-1133">Transmembrane helix</keyword>
<protein>
    <recommendedName>
        <fullName evidence="8">RTA1-domain-containing protein</fullName>
    </recommendedName>
</protein>
<feature type="transmembrane region" description="Helical" evidence="5">
    <location>
        <begin position="20"/>
        <end position="43"/>
    </location>
</feature>
<dbReference type="Pfam" id="PF04479">
    <property type="entry name" value="RTA1"/>
    <property type="match status" value="1"/>
</dbReference>
<dbReference type="InterPro" id="IPR007568">
    <property type="entry name" value="RTA1"/>
</dbReference>
<accession>A0ABP1CLZ7</accession>
<feature type="transmembrane region" description="Helical" evidence="5">
    <location>
        <begin position="163"/>
        <end position="191"/>
    </location>
</feature>
<organism evidence="6 7">
    <name type="scientific">Somion occarium</name>
    <dbReference type="NCBI Taxonomy" id="3059160"/>
    <lineage>
        <taxon>Eukaryota</taxon>
        <taxon>Fungi</taxon>
        <taxon>Dikarya</taxon>
        <taxon>Basidiomycota</taxon>
        <taxon>Agaricomycotina</taxon>
        <taxon>Agaricomycetes</taxon>
        <taxon>Polyporales</taxon>
        <taxon>Cerrenaceae</taxon>
        <taxon>Somion</taxon>
    </lineage>
</organism>
<sequence length="307" mass="33800">MDAGSEAVPLTPADLSPYGYVPTLWICALFIALFGLSTSIHLFQAIYYRLWFLLPTVVLAGVTEIIGWSGRIWSSKNPPSLDPFLMQITTTIIAPTPLIAANFITLGQVISRLGSDYSRLNAMWYTIVFVTCDIVALVVQAVGGAQASIAVQDNRDPNPGGNVMLGGIAFQLGSITIYMLLAGEFILRYLYNRPIRNRSAGRSNTPPLEQKTALMLIGLFFSSLTIFIRSVYRTIELTDGWSGRIIGTERYFNWLDGSMITLAFYTINFLHPGRLIGPGPWASPRSHANTDTKEVVDEDIELAVVKA</sequence>
<evidence type="ECO:0000256" key="2">
    <source>
        <dbReference type="ARBA" id="ARBA00022692"/>
    </source>
</evidence>
<reference evidence="7" key="1">
    <citation type="submission" date="2024-04" db="EMBL/GenBank/DDBJ databases">
        <authorList>
            <person name="Shaw F."/>
            <person name="Minotto A."/>
        </authorList>
    </citation>
    <scope>NUCLEOTIDE SEQUENCE [LARGE SCALE GENOMIC DNA]</scope>
</reference>
<dbReference type="PANTHER" id="PTHR31465:SF9">
    <property type="entry name" value="SPHINGOID LONG-CHAIN BASE TRANSPORTER RSB1"/>
    <property type="match status" value="1"/>
</dbReference>
<evidence type="ECO:0000256" key="4">
    <source>
        <dbReference type="ARBA" id="ARBA00023136"/>
    </source>
</evidence>
<keyword evidence="7" id="KW-1185">Reference proteome</keyword>
<evidence type="ECO:0000313" key="6">
    <source>
        <dbReference type="EMBL" id="CAL1695734.1"/>
    </source>
</evidence>
<evidence type="ECO:0000256" key="3">
    <source>
        <dbReference type="ARBA" id="ARBA00022989"/>
    </source>
</evidence>
<keyword evidence="4 5" id="KW-0472">Membrane</keyword>
<feature type="transmembrane region" description="Helical" evidence="5">
    <location>
        <begin position="88"/>
        <end position="110"/>
    </location>
</feature>
<feature type="transmembrane region" description="Helical" evidence="5">
    <location>
        <begin position="50"/>
        <end position="68"/>
    </location>
</feature>
<feature type="transmembrane region" description="Helical" evidence="5">
    <location>
        <begin position="212"/>
        <end position="232"/>
    </location>
</feature>
<evidence type="ECO:0008006" key="8">
    <source>
        <dbReference type="Google" id="ProtNLM"/>
    </source>
</evidence>
<dbReference type="PANTHER" id="PTHR31465">
    <property type="entry name" value="PROTEIN RTA1-RELATED"/>
    <property type="match status" value="1"/>
</dbReference>
<evidence type="ECO:0000313" key="7">
    <source>
        <dbReference type="Proteomes" id="UP001497453"/>
    </source>
</evidence>